<feature type="transmembrane region" description="Helical" evidence="1">
    <location>
        <begin position="12"/>
        <end position="31"/>
    </location>
</feature>
<evidence type="ECO:0000313" key="2">
    <source>
        <dbReference type="EMBL" id="KSU47927.1"/>
    </source>
</evidence>
<feature type="transmembrane region" description="Helical" evidence="1">
    <location>
        <begin position="51"/>
        <end position="69"/>
    </location>
</feature>
<organism evidence="2 3">
    <name type="scientific">Exiguobacterium indicum</name>
    <dbReference type="NCBI Taxonomy" id="296995"/>
    <lineage>
        <taxon>Bacteria</taxon>
        <taxon>Bacillati</taxon>
        <taxon>Bacillota</taxon>
        <taxon>Bacilli</taxon>
        <taxon>Bacillales</taxon>
        <taxon>Bacillales Family XII. Incertae Sedis</taxon>
        <taxon>Exiguobacterium</taxon>
    </lineage>
</organism>
<name>A0A0V8GCD7_9BACL</name>
<keyword evidence="1" id="KW-1133">Transmembrane helix</keyword>
<keyword evidence="1" id="KW-0472">Membrane</keyword>
<evidence type="ECO:0000256" key="1">
    <source>
        <dbReference type="SAM" id="Phobius"/>
    </source>
</evidence>
<dbReference type="AlphaFoldDB" id="A0A0V8GCD7"/>
<gene>
    <name evidence="2" type="ORF">AS033_14815</name>
</gene>
<sequence>MIKHNALFRLSIGLLLTGVFGGIILDAIGFFPHTTAYILSIPIASNSTDFWLGWILCGMMITGLVTLFLSLRHHQGWTTFVCLMAVILTPYVF</sequence>
<dbReference type="EMBL" id="LNQL01000006">
    <property type="protein sequence ID" value="KSU47927.1"/>
    <property type="molecule type" value="Genomic_DNA"/>
</dbReference>
<dbReference type="RefSeq" id="WP_058265926.1">
    <property type="nucleotide sequence ID" value="NZ_FMYN01000006.1"/>
</dbReference>
<reference evidence="2 3" key="1">
    <citation type="journal article" date="2015" name="Int. J. Syst. Evol. Microbiol.">
        <title>Exiguobacterium enclense sp. nov., isolated from sediment.</title>
        <authorList>
            <person name="Dastager S.G."/>
            <person name="Mawlankar R."/>
            <person name="Sonalkar V.V."/>
            <person name="Thorat M.N."/>
            <person name="Mual P."/>
            <person name="Verma A."/>
            <person name="Krishnamurthi S."/>
            <person name="Tang S.K."/>
            <person name="Li W.J."/>
        </authorList>
    </citation>
    <scope>NUCLEOTIDE SEQUENCE [LARGE SCALE GENOMIC DNA]</scope>
    <source>
        <strain evidence="2 3">NIO-1109</strain>
    </source>
</reference>
<accession>A0A0V8GCD7</accession>
<comment type="caution">
    <text evidence="2">The sequence shown here is derived from an EMBL/GenBank/DDBJ whole genome shotgun (WGS) entry which is preliminary data.</text>
</comment>
<proteinExistence type="predicted"/>
<dbReference type="Proteomes" id="UP000053797">
    <property type="component" value="Unassembled WGS sequence"/>
</dbReference>
<dbReference type="OrthoDB" id="9924359at2"/>
<evidence type="ECO:0000313" key="3">
    <source>
        <dbReference type="Proteomes" id="UP000053797"/>
    </source>
</evidence>
<protein>
    <submittedName>
        <fullName evidence="2">Uncharacterized protein</fullName>
    </submittedName>
</protein>
<keyword evidence="1" id="KW-0812">Transmembrane</keyword>